<proteinExistence type="predicted"/>
<reference evidence="1 2" key="1">
    <citation type="submission" date="2019-06" db="EMBL/GenBank/DDBJ databases">
        <title>Whole genome shotgun sequence of Nitrobacter winogradskyi NBRC 14297.</title>
        <authorList>
            <person name="Hosoyama A."/>
            <person name="Uohara A."/>
            <person name="Ohji S."/>
            <person name="Ichikawa N."/>
        </authorList>
    </citation>
    <scope>NUCLEOTIDE SEQUENCE [LARGE SCALE GENOMIC DNA]</scope>
    <source>
        <strain evidence="1 2">NBRC 14297</strain>
    </source>
</reference>
<gene>
    <name evidence="1" type="ORF">NWI01_07270</name>
</gene>
<dbReference type="InterPro" id="IPR036890">
    <property type="entry name" value="HATPase_C_sf"/>
</dbReference>
<name>A0A4Y3W8E8_NITWI</name>
<protein>
    <recommendedName>
        <fullName evidence="3">ATPase</fullName>
    </recommendedName>
</protein>
<dbReference type="SUPFAM" id="SSF55874">
    <property type="entry name" value="ATPase domain of HSP90 chaperone/DNA topoisomerase II/histidine kinase"/>
    <property type="match status" value="1"/>
</dbReference>
<sequence>MSNVNVKRLVENIRSGTNIYTPLVELVVNAIQAIDAKGIQNGLVEIEVLRNGQADIIDRLEEVDGFRVKDNGIGFTKTNRDAFDTLYTEQKIADGGKGFGRFTCLKYFDRVKVSSTFAEGDAFHDRSFRMGLDKDIIVDEKEGPSQAQAAGATIEISGIKSVRFPDKKLETISRVVVERLLSYFVDQDRPCPSVVIREAKNPSDSLSLNDYLGKENSQIVEMKVDEGTFSLSANEDKKSFQVRVFKFFAPRMAKSKISLVAHRREVTDNPLQTYIPEFGEEFFEPGPDQDLAKGRNFVIKAYVFGDYLNDNVSLERGEFRFQTDTDLLNGISQTDIEQKAAEIAQSAVGAEIAERKKRKEVRIAEYVTNDAPWHRILAKEVDFSALPMRPSNQDIELHLQKKKYEQEITTRAQVTALLKSENPDELGEKISQLIEKISDTSKNDLIHYVSMRKCVLELFSKSLEIGAEGKHKSEGDVHDIIMPRKKDSEELNYDAHNLWILDERLNFTSYVSSDKPLQSSRDRTDITVYNRRVAYRGDNEASNPITIFEFKKPQRDDFADPSSKEDPVQQIIRYVNQIREGKFKTPTGRDILVNDTTPFYGYVVCDLTKKVKDWLQKEKNFTPMPDGLGWFNWFGNISLYMEVVSWTKLLRDAEMRNKIFFNKLGID</sequence>
<evidence type="ECO:0000313" key="1">
    <source>
        <dbReference type="EMBL" id="GEC14835.1"/>
    </source>
</evidence>
<evidence type="ECO:0008006" key="3">
    <source>
        <dbReference type="Google" id="ProtNLM"/>
    </source>
</evidence>
<dbReference type="OrthoDB" id="2041081at2"/>
<comment type="caution">
    <text evidence="1">The sequence shown here is derived from an EMBL/GenBank/DDBJ whole genome shotgun (WGS) entry which is preliminary data.</text>
</comment>
<dbReference type="Proteomes" id="UP000318825">
    <property type="component" value="Unassembled WGS sequence"/>
</dbReference>
<evidence type="ECO:0000313" key="2">
    <source>
        <dbReference type="Proteomes" id="UP000318825"/>
    </source>
</evidence>
<accession>A0A4Y3W8E8</accession>
<dbReference type="AlphaFoldDB" id="A0A4Y3W8E8"/>
<organism evidence="1 2">
    <name type="scientific">Nitrobacter winogradskyi</name>
    <name type="common">Nitrobacter agilis</name>
    <dbReference type="NCBI Taxonomy" id="913"/>
    <lineage>
        <taxon>Bacteria</taxon>
        <taxon>Pseudomonadati</taxon>
        <taxon>Pseudomonadota</taxon>
        <taxon>Alphaproteobacteria</taxon>
        <taxon>Hyphomicrobiales</taxon>
        <taxon>Nitrobacteraceae</taxon>
        <taxon>Nitrobacter</taxon>
    </lineage>
</organism>
<dbReference type="Gene3D" id="3.30.565.10">
    <property type="entry name" value="Histidine kinase-like ATPase, C-terminal domain"/>
    <property type="match status" value="1"/>
</dbReference>
<dbReference type="EMBL" id="BJNF01000016">
    <property type="protein sequence ID" value="GEC14835.1"/>
    <property type="molecule type" value="Genomic_DNA"/>
</dbReference>